<dbReference type="EMBL" id="FWZX01000021">
    <property type="protein sequence ID" value="SMF57096.1"/>
    <property type="molecule type" value="Genomic_DNA"/>
</dbReference>
<dbReference type="PANTHER" id="PTHR35011:SF10">
    <property type="entry name" value="TRAP TRANSPORTER SMALL PERMEASE PROTEIN"/>
    <property type="match status" value="1"/>
</dbReference>
<evidence type="ECO:0000256" key="1">
    <source>
        <dbReference type="ARBA" id="ARBA00004429"/>
    </source>
</evidence>
<feature type="transmembrane region" description="Helical" evidence="9">
    <location>
        <begin position="51"/>
        <end position="68"/>
    </location>
</feature>
<proteinExistence type="inferred from homology"/>
<organism evidence="12 13">
    <name type="scientific">Tistlia consotensis USBA 355</name>
    <dbReference type="NCBI Taxonomy" id="560819"/>
    <lineage>
        <taxon>Bacteria</taxon>
        <taxon>Pseudomonadati</taxon>
        <taxon>Pseudomonadota</taxon>
        <taxon>Alphaproteobacteria</taxon>
        <taxon>Rhodospirillales</taxon>
        <taxon>Rhodovibrionaceae</taxon>
        <taxon>Tistlia</taxon>
    </lineage>
</organism>
<keyword evidence="7 9" id="KW-0472">Membrane</keyword>
<dbReference type="InterPro" id="IPR007387">
    <property type="entry name" value="TRAP_DctQ"/>
</dbReference>
<keyword evidence="6 9" id="KW-1133">Transmembrane helix</keyword>
<keyword evidence="3" id="KW-1003">Cell membrane</keyword>
<evidence type="ECO:0000313" key="13">
    <source>
        <dbReference type="Proteomes" id="UP000192917"/>
    </source>
</evidence>
<sequence>MRHAERFVDVLERASDILAAVGLCTMMLIISADALGRLFGAPLQGAYEFTAYYLMVIVAFLALPRSYATGGQVRLELLEPWLARLPGGLARRGVALLSLAAFGLLLWFSGDEALRRIADRETTFGVVQWPLYLSYVWMPAGIAILILRLALDVVRPDAPRRGAARPDAARPDAAGVAGR</sequence>
<dbReference type="GO" id="GO:0022857">
    <property type="term" value="F:transmembrane transporter activity"/>
    <property type="evidence" value="ECO:0007669"/>
    <property type="project" value="UniProtKB-UniRule"/>
</dbReference>
<comment type="similarity">
    <text evidence="8 9">Belongs to the TRAP transporter small permease family.</text>
</comment>
<keyword evidence="4 9" id="KW-0997">Cell inner membrane</keyword>
<evidence type="ECO:0000256" key="7">
    <source>
        <dbReference type="ARBA" id="ARBA00023136"/>
    </source>
</evidence>
<gene>
    <name evidence="12" type="ORF">SAMN05428998_12162</name>
</gene>
<evidence type="ECO:0000256" key="10">
    <source>
        <dbReference type="SAM" id="MobiDB-lite"/>
    </source>
</evidence>
<evidence type="ECO:0000256" key="2">
    <source>
        <dbReference type="ARBA" id="ARBA00022448"/>
    </source>
</evidence>
<dbReference type="InterPro" id="IPR055348">
    <property type="entry name" value="DctQ"/>
</dbReference>
<evidence type="ECO:0000256" key="5">
    <source>
        <dbReference type="ARBA" id="ARBA00022692"/>
    </source>
</evidence>
<keyword evidence="2 9" id="KW-0813">Transport</keyword>
<comment type="subcellular location">
    <subcellularLocation>
        <location evidence="1 9">Cell inner membrane</location>
        <topology evidence="1 9">Multi-pass membrane protein</topology>
    </subcellularLocation>
</comment>
<evidence type="ECO:0000256" key="8">
    <source>
        <dbReference type="ARBA" id="ARBA00038436"/>
    </source>
</evidence>
<dbReference type="AlphaFoldDB" id="A0A1Y6CDD8"/>
<name>A0A1Y6CDD8_9PROT</name>
<dbReference type="GO" id="GO:0015740">
    <property type="term" value="P:C4-dicarboxylate transport"/>
    <property type="evidence" value="ECO:0007669"/>
    <property type="project" value="TreeGrafter"/>
</dbReference>
<evidence type="ECO:0000256" key="3">
    <source>
        <dbReference type="ARBA" id="ARBA00022475"/>
    </source>
</evidence>
<protein>
    <recommendedName>
        <fullName evidence="9">TRAP transporter small permease protein</fullName>
    </recommendedName>
</protein>
<keyword evidence="5 9" id="KW-0812">Transmembrane</keyword>
<feature type="domain" description="Tripartite ATP-independent periplasmic transporters DctQ component" evidence="11">
    <location>
        <begin position="26"/>
        <end position="155"/>
    </location>
</feature>
<evidence type="ECO:0000256" key="6">
    <source>
        <dbReference type="ARBA" id="ARBA00022989"/>
    </source>
</evidence>
<feature type="transmembrane region" description="Helical" evidence="9">
    <location>
        <begin position="129"/>
        <end position="151"/>
    </location>
</feature>
<dbReference type="Proteomes" id="UP000192917">
    <property type="component" value="Unassembled WGS sequence"/>
</dbReference>
<dbReference type="GO" id="GO:0005886">
    <property type="term" value="C:plasma membrane"/>
    <property type="evidence" value="ECO:0007669"/>
    <property type="project" value="UniProtKB-SubCell"/>
</dbReference>
<dbReference type="Pfam" id="PF04290">
    <property type="entry name" value="DctQ"/>
    <property type="match status" value="1"/>
</dbReference>
<dbReference type="PANTHER" id="PTHR35011">
    <property type="entry name" value="2,3-DIKETO-L-GULONATE TRAP TRANSPORTER SMALL PERMEASE PROTEIN YIAM"/>
    <property type="match status" value="1"/>
</dbReference>
<evidence type="ECO:0000313" key="12">
    <source>
        <dbReference type="EMBL" id="SMF57096.1"/>
    </source>
</evidence>
<accession>A0A1Y6CDD8</accession>
<evidence type="ECO:0000256" key="4">
    <source>
        <dbReference type="ARBA" id="ARBA00022519"/>
    </source>
</evidence>
<comment type="subunit">
    <text evidence="9">The complex comprises the extracytoplasmic solute receptor protein and the two transmembrane proteins.</text>
</comment>
<feature type="transmembrane region" description="Helical" evidence="9">
    <location>
        <begin position="20"/>
        <end position="39"/>
    </location>
</feature>
<comment type="function">
    <text evidence="9">Part of the tripartite ATP-independent periplasmic (TRAP) transport system.</text>
</comment>
<keyword evidence="13" id="KW-1185">Reference proteome</keyword>
<feature type="region of interest" description="Disordered" evidence="10">
    <location>
        <begin position="159"/>
        <end position="179"/>
    </location>
</feature>
<evidence type="ECO:0000259" key="11">
    <source>
        <dbReference type="Pfam" id="PF04290"/>
    </source>
</evidence>
<reference evidence="12 13" key="1">
    <citation type="submission" date="2017-04" db="EMBL/GenBank/DDBJ databases">
        <authorList>
            <person name="Afonso C.L."/>
            <person name="Miller P.J."/>
            <person name="Scott M.A."/>
            <person name="Spackman E."/>
            <person name="Goraichik I."/>
            <person name="Dimitrov K.M."/>
            <person name="Suarez D.L."/>
            <person name="Swayne D.E."/>
        </authorList>
    </citation>
    <scope>NUCLEOTIDE SEQUENCE [LARGE SCALE GENOMIC DNA]</scope>
    <source>
        <strain evidence="12 13">USBA 355</strain>
    </source>
</reference>
<evidence type="ECO:0000256" key="9">
    <source>
        <dbReference type="RuleBase" id="RU369079"/>
    </source>
</evidence>
<feature type="transmembrane region" description="Helical" evidence="9">
    <location>
        <begin position="89"/>
        <end position="109"/>
    </location>
</feature>
<dbReference type="STRING" id="560819.SAMN05428998_12162"/>